<dbReference type="Pfam" id="PF01312">
    <property type="entry name" value="Bac_export_2"/>
    <property type="match status" value="1"/>
</dbReference>
<dbReference type="InterPro" id="IPR029025">
    <property type="entry name" value="T3SS_substrate_exporter_C"/>
</dbReference>
<organism evidence="1 2">
    <name type="scientific">Desulfosporosinus lacus DSM 15449</name>
    <dbReference type="NCBI Taxonomy" id="1121420"/>
    <lineage>
        <taxon>Bacteria</taxon>
        <taxon>Bacillati</taxon>
        <taxon>Bacillota</taxon>
        <taxon>Clostridia</taxon>
        <taxon>Eubacteriales</taxon>
        <taxon>Desulfitobacteriaceae</taxon>
        <taxon>Desulfosporosinus</taxon>
    </lineage>
</organism>
<dbReference type="OrthoDB" id="9810419at2"/>
<dbReference type="InterPro" id="IPR006135">
    <property type="entry name" value="T3SS_substrate_exporter"/>
</dbReference>
<dbReference type="Gene3D" id="3.40.1690.10">
    <property type="entry name" value="secretion proteins EscU"/>
    <property type="match status" value="1"/>
</dbReference>
<dbReference type="EMBL" id="FQXJ01000005">
    <property type="protein sequence ID" value="SHH89015.1"/>
    <property type="molecule type" value="Genomic_DNA"/>
</dbReference>
<evidence type="ECO:0000313" key="1">
    <source>
        <dbReference type="EMBL" id="SHH89015.1"/>
    </source>
</evidence>
<sequence>MKDKSENNDKKQIKKEEKATALIYDQAGAPRLVAKGVGEVARKIIEAAETEGIPIQKNAVLVEALMQVELTKEIPPQLYRAVAELLAFIYRLENAKTSSGS</sequence>
<dbReference type="GO" id="GO:0005886">
    <property type="term" value="C:plasma membrane"/>
    <property type="evidence" value="ECO:0007669"/>
    <property type="project" value="TreeGrafter"/>
</dbReference>
<dbReference type="SUPFAM" id="SSF160544">
    <property type="entry name" value="EscU C-terminal domain-like"/>
    <property type="match status" value="1"/>
</dbReference>
<keyword evidence="2" id="KW-1185">Reference proteome</keyword>
<reference evidence="2" key="1">
    <citation type="submission" date="2016-11" db="EMBL/GenBank/DDBJ databases">
        <authorList>
            <person name="Varghese N."/>
            <person name="Submissions S."/>
        </authorList>
    </citation>
    <scope>NUCLEOTIDE SEQUENCE [LARGE SCALE GENOMIC DNA]</scope>
    <source>
        <strain evidence="2">DSM 15449</strain>
    </source>
</reference>
<keyword evidence="1" id="KW-0282">Flagellum</keyword>
<dbReference type="PANTHER" id="PTHR30531">
    <property type="entry name" value="FLAGELLAR BIOSYNTHETIC PROTEIN FLHB"/>
    <property type="match status" value="1"/>
</dbReference>
<dbReference type="STRING" id="1121420.SAMN02746098_01702"/>
<dbReference type="RefSeq" id="WP_073029304.1">
    <property type="nucleotide sequence ID" value="NZ_FQXJ01000005.1"/>
</dbReference>
<dbReference type="PANTHER" id="PTHR30531:SF12">
    <property type="entry name" value="FLAGELLAR BIOSYNTHETIC PROTEIN FLHB"/>
    <property type="match status" value="1"/>
</dbReference>
<protein>
    <submittedName>
        <fullName evidence="1">Flagellar biosynthesis protein</fullName>
    </submittedName>
</protein>
<dbReference type="GO" id="GO:0009306">
    <property type="term" value="P:protein secretion"/>
    <property type="evidence" value="ECO:0007669"/>
    <property type="project" value="InterPro"/>
</dbReference>
<keyword evidence="1" id="KW-0969">Cilium</keyword>
<proteinExistence type="predicted"/>
<dbReference type="AlphaFoldDB" id="A0A1M5WN46"/>
<evidence type="ECO:0000313" key="2">
    <source>
        <dbReference type="Proteomes" id="UP000183954"/>
    </source>
</evidence>
<name>A0A1M5WN46_9FIRM</name>
<accession>A0A1M5WN46</accession>
<keyword evidence="1" id="KW-0966">Cell projection</keyword>
<gene>
    <name evidence="1" type="ORF">SAMN02746098_01702</name>
</gene>
<dbReference type="Proteomes" id="UP000183954">
    <property type="component" value="Unassembled WGS sequence"/>
</dbReference>